<organism evidence="1 2">
    <name type="scientific">Brachionus plicatilis</name>
    <name type="common">Marine rotifer</name>
    <name type="synonym">Brachionus muelleri</name>
    <dbReference type="NCBI Taxonomy" id="10195"/>
    <lineage>
        <taxon>Eukaryota</taxon>
        <taxon>Metazoa</taxon>
        <taxon>Spiralia</taxon>
        <taxon>Gnathifera</taxon>
        <taxon>Rotifera</taxon>
        <taxon>Eurotatoria</taxon>
        <taxon>Monogononta</taxon>
        <taxon>Pseudotrocha</taxon>
        <taxon>Ploima</taxon>
        <taxon>Brachionidae</taxon>
        <taxon>Brachionus</taxon>
    </lineage>
</organism>
<evidence type="ECO:0000313" key="2">
    <source>
        <dbReference type="Proteomes" id="UP000276133"/>
    </source>
</evidence>
<sequence>ENQFPANFGRPFLGLLTNSPHSYIILALHHSMNSQICIYLKKKELKKPVAFIVLNNSNFETKSI</sequence>
<name>A0A3M7SWW2_BRAPC</name>
<accession>A0A3M7SWW2</accession>
<proteinExistence type="predicted"/>
<feature type="non-terminal residue" evidence="1">
    <location>
        <position position="1"/>
    </location>
</feature>
<keyword evidence="2" id="KW-1185">Reference proteome</keyword>
<gene>
    <name evidence="1" type="ORF">BpHYR1_048812</name>
</gene>
<reference evidence="1 2" key="1">
    <citation type="journal article" date="2018" name="Sci. Rep.">
        <title>Genomic signatures of local adaptation to the degree of environmental predictability in rotifers.</title>
        <authorList>
            <person name="Franch-Gras L."/>
            <person name="Hahn C."/>
            <person name="Garcia-Roger E.M."/>
            <person name="Carmona M.J."/>
            <person name="Serra M."/>
            <person name="Gomez A."/>
        </authorList>
    </citation>
    <scope>NUCLEOTIDE SEQUENCE [LARGE SCALE GENOMIC DNA]</scope>
    <source>
        <strain evidence="1">HYR1</strain>
    </source>
</reference>
<dbReference type="AlphaFoldDB" id="A0A3M7SWW2"/>
<comment type="caution">
    <text evidence="1">The sequence shown here is derived from an EMBL/GenBank/DDBJ whole genome shotgun (WGS) entry which is preliminary data.</text>
</comment>
<dbReference type="Proteomes" id="UP000276133">
    <property type="component" value="Unassembled WGS sequence"/>
</dbReference>
<dbReference type="EMBL" id="REGN01000679">
    <property type="protein sequence ID" value="RNA40078.1"/>
    <property type="molecule type" value="Genomic_DNA"/>
</dbReference>
<protein>
    <submittedName>
        <fullName evidence="1">Uncharacterized protein</fullName>
    </submittedName>
</protein>
<evidence type="ECO:0000313" key="1">
    <source>
        <dbReference type="EMBL" id="RNA40078.1"/>
    </source>
</evidence>